<accession>A0A8X8GJQ0</accession>
<keyword evidence="1" id="KW-0812">Transmembrane</keyword>
<evidence type="ECO:0000256" key="1">
    <source>
        <dbReference type="SAM" id="Phobius"/>
    </source>
</evidence>
<comment type="caution">
    <text evidence="2">The sequence shown here is derived from an EMBL/GenBank/DDBJ whole genome shotgun (WGS) entry which is preliminary data.</text>
</comment>
<dbReference type="AlphaFoldDB" id="A0A8X8GJQ0"/>
<evidence type="ECO:0000313" key="3">
    <source>
        <dbReference type="Proteomes" id="UP000887320"/>
    </source>
</evidence>
<feature type="transmembrane region" description="Helical" evidence="1">
    <location>
        <begin position="250"/>
        <end position="268"/>
    </location>
</feature>
<protein>
    <submittedName>
        <fullName evidence="2">Uncharacterized protein</fullName>
    </submittedName>
</protein>
<evidence type="ECO:0000313" key="2">
    <source>
        <dbReference type="EMBL" id="MCF0265650.1"/>
    </source>
</evidence>
<feature type="transmembrane region" description="Helical" evidence="1">
    <location>
        <begin position="226"/>
        <end position="244"/>
    </location>
</feature>
<reference evidence="2" key="1">
    <citation type="submission" date="2021-07" db="EMBL/GenBank/DDBJ databases">
        <authorList>
            <person name="Fernandez M."/>
            <person name="Pereira P."/>
            <person name="Torres Tejerizo G.A."/>
            <person name="Gonzalez P."/>
            <person name="Agostini E."/>
        </authorList>
    </citation>
    <scope>NUCLEOTIDE SEQUENCE</scope>
    <source>
        <strain evidence="2">SFC 500-1A</strain>
    </source>
</reference>
<proteinExistence type="predicted"/>
<name>A0A8X8GJQ0_ACIGI</name>
<organism evidence="2 3">
    <name type="scientific">Acinetobacter guillouiae</name>
    <name type="common">Acinetobacter genomosp. 11</name>
    <dbReference type="NCBI Taxonomy" id="106649"/>
    <lineage>
        <taxon>Bacteria</taxon>
        <taxon>Pseudomonadati</taxon>
        <taxon>Pseudomonadota</taxon>
        <taxon>Gammaproteobacteria</taxon>
        <taxon>Moraxellales</taxon>
        <taxon>Moraxellaceae</taxon>
        <taxon>Acinetobacter</taxon>
    </lineage>
</organism>
<dbReference type="EMBL" id="JAHWXT010000005">
    <property type="protein sequence ID" value="MCF0265650.1"/>
    <property type="molecule type" value="Genomic_DNA"/>
</dbReference>
<dbReference type="Proteomes" id="UP000887320">
    <property type="component" value="Unassembled WGS sequence"/>
</dbReference>
<keyword evidence="1" id="KW-0472">Membrane</keyword>
<dbReference type="RefSeq" id="WP_234623748.1">
    <property type="nucleotide sequence ID" value="NZ_JAHWXT010000005.1"/>
</dbReference>
<keyword evidence="1" id="KW-1133">Transmembrane helix</keyword>
<sequence>MSHPVFLTSSTFSHMPQGSQNQWAEFFQSATFELEANAFIPILWFMLFKQENIFWTRYIDDLDINDERNQIDLEERQEDFGESQYAYLVIDQQQALLNLADRKPLFIETFGAENSYHFEDFKSLIEQHYPEYVLLRTSGLPLDLNDAHFLTQLLQHIENSAQDHSQQLSFIEMQRIELARFDDHPYFFYGVNLHDPIHDLNTKEDLSTPDQIDPASSQQPLATSGLAIWICTAIVVILTIVIWFTTQSALYAVVTFFISAFVLGFISSKLGEQK</sequence>
<gene>
    <name evidence="2" type="ORF">KW868_14450</name>
</gene>